<evidence type="ECO:0000313" key="3">
    <source>
        <dbReference type="Proteomes" id="UP000233837"/>
    </source>
</evidence>
<dbReference type="EMBL" id="KZ502495">
    <property type="protein sequence ID" value="PKU77478.1"/>
    <property type="molecule type" value="Genomic_DNA"/>
</dbReference>
<evidence type="ECO:0000256" key="1">
    <source>
        <dbReference type="SAM" id="MobiDB-lite"/>
    </source>
</evidence>
<feature type="region of interest" description="Disordered" evidence="1">
    <location>
        <begin position="230"/>
        <end position="261"/>
    </location>
</feature>
<gene>
    <name evidence="2" type="ORF">MA16_Dca019099</name>
</gene>
<reference evidence="2 3" key="1">
    <citation type="journal article" date="2016" name="Sci. Rep.">
        <title>The Dendrobium catenatum Lindl. genome sequence provides insights into polysaccharide synthase, floral development and adaptive evolution.</title>
        <authorList>
            <person name="Zhang G.Q."/>
            <person name="Xu Q."/>
            <person name="Bian C."/>
            <person name="Tsai W.C."/>
            <person name="Yeh C.M."/>
            <person name="Liu K.W."/>
            <person name="Yoshida K."/>
            <person name="Zhang L.S."/>
            <person name="Chang S.B."/>
            <person name="Chen F."/>
            <person name="Shi Y."/>
            <person name="Su Y.Y."/>
            <person name="Zhang Y.Q."/>
            <person name="Chen L.J."/>
            <person name="Yin Y."/>
            <person name="Lin M."/>
            <person name="Huang H."/>
            <person name="Deng H."/>
            <person name="Wang Z.W."/>
            <person name="Zhu S.L."/>
            <person name="Zhao X."/>
            <person name="Deng C."/>
            <person name="Niu S.C."/>
            <person name="Huang J."/>
            <person name="Wang M."/>
            <person name="Liu G.H."/>
            <person name="Yang H.J."/>
            <person name="Xiao X.J."/>
            <person name="Hsiao Y.Y."/>
            <person name="Wu W.L."/>
            <person name="Chen Y.Y."/>
            <person name="Mitsuda N."/>
            <person name="Ohme-Takagi M."/>
            <person name="Luo Y.B."/>
            <person name="Van de Peer Y."/>
            <person name="Liu Z.J."/>
        </authorList>
    </citation>
    <scope>NUCLEOTIDE SEQUENCE [LARGE SCALE GENOMIC DNA]</scope>
    <source>
        <tissue evidence="2">The whole plant</tissue>
    </source>
</reference>
<dbReference type="Proteomes" id="UP000233837">
    <property type="component" value="Unassembled WGS sequence"/>
</dbReference>
<proteinExistence type="predicted"/>
<dbReference type="AlphaFoldDB" id="A0A2I0WPB2"/>
<protein>
    <submittedName>
        <fullName evidence="2">Uncharacterized protein</fullName>
    </submittedName>
</protein>
<keyword evidence="3" id="KW-1185">Reference proteome</keyword>
<accession>A0A2I0WPB2</accession>
<organism evidence="2 3">
    <name type="scientific">Dendrobium catenatum</name>
    <dbReference type="NCBI Taxonomy" id="906689"/>
    <lineage>
        <taxon>Eukaryota</taxon>
        <taxon>Viridiplantae</taxon>
        <taxon>Streptophyta</taxon>
        <taxon>Embryophyta</taxon>
        <taxon>Tracheophyta</taxon>
        <taxon>Spermatophyta</taxon>
        <taxon>Magnoliopsida</taxon>
        <taxon>Liliopsida</taxon>
        <taxon>Asparagales</taxon>
        <taxon>Orchidaceae</taxon>
        <taxon>Epidendroideae</taxon>
        <taxon>Malaxideae</taxon>
        <taxon>Dendrobiinae</taxon>
        <taxon>Dendrobium</taxon>
    </lineage>
</organism>
<evidence type="ECO:0000313" key="2">
    <source>
        <dbReference type="EMBL" id="PKU77478.1"/>
    </source>
</evidence>
<name>A0A2I0WPB2_9ASPA</name>
<feature type="compositionally biased region" description="Basic and acidic residues" evidence="1">
    <location>
        <begin position="240"/>
        <end position="255"/>
    </location>
</feature>
<sequence length="261" mass="28962">MRQIMVYRWGTVTREFCGGGDGLTDHYGSHFGLEEWVTGDGGGRVALRGSVHVRRVEERTALPLRLFVSHEAQASLWHSHRTNLLSHSVFSLSSVPEYPRLIPAPVRINEPSPSAIRTKSPARLSSLLHAALPEFARLPRMPCGPPDRVASQGQVVSCTARFSLEFRIASSIALRPASVSCHFRQFPLLLAFGPLRLPTRRCRVCGSGRVDTNPGWEELCLPLSVTDRKWESGEATGSGKPDRKMRNCGEKKFDDGAEENY</sequence>
<reference evidence="2 3" key="2">
    <citation type="journal article" date="2017" name="Nature">
        <title>The Apostasia genome and the evolution of orchids.</title>
        <authorList>
            <person name="Zhang G.Q."/>
            <person name="Liu K.W."/>
            <person name="Li Z."/>
            <person name="Lohaus R."/>
            <person name="Hsiao Y.Y."/>
            <person name="Niu S.C."/>
            <person name="Wang J.Y."/>
            <person name="Lin Y.C."/>
            <person name="Xu Q."/>
            <person name="Chen L.J."/>
            <person name="Yoshida K."/>
            <person name="Fujiwara S."/>
            <person name="Wang Z.W."/>
            <person name="Zhang Y.Q."/>
            <person name="Mitsuda N."/>
            <person name="Wang M."/>
            <person name="Liu G.H."/>
            <person name="Pecoraro L."/>
            <person name="Huang H.X."/>
            <person name="Xiao X.J."/>
            <person name="Lin M."/>
            <person name="Wu X.Y."/>
            <person name="Wu W.L."/>
            <person name="Chen Y.Y."/>
            <person name="Chang S.B."/>
            <person name="Sakamoto S."/>
            <person name="Ohme-Takagi M."/>
            <person name="Yagi M."/>
            <person name="Zeng S.J."/>
            <person name="Shen C.Y."/>
            <person name="Yeh C.M."/>
            <person name="Luo Y.B."/>
            <person name="Tsai W.C."/>
            <person name="Van de Peer Y."/>
            <person name="Liu Z.J."/>
        </authorList>
    </citation>
    <scope>NUCLEOTIDE SEQUENCE [LARGE SCALE GENOMIC DNA]</scope>
    <source>
        <tissue evidence="2">The whole plant</tissue>
    </source>
</reference>